<dbReference type="AlphaFoldDB" id="W7EJ07"/>
<dbReference type="EMBL" id="KI968704">
    <property type="protein sequence ID" value="EUN30663.1"/>
    <property type="molecule type" value="Genomic_DNA"/>
</dbReference>
<name>W7EJ07_BIPV3</name>
<dbReference type="RefSeq" id="XP_014560243.1">
    <property type="nucleotide sequence ID" value="XM_014704757.1"/>
</dbReference>
<reference evidence="1 2" key="1">
    <citation type="journal article" date="2013" name="PLoS Genet.">
        <title>Comparative genome structure, secondary metabolite, and effector coding capacity across Cochliobolus pathogens.</title>
        <authorList>
            <person name="Condon B.J."/>
            <person name="Leng Y."/>
            <person name="Wu D."/>
            <person name="Bushley K.E."/>
            <person name="Ohm R.A."/>
            <person name="Otillar R."/>
            <person name="Martin J."/>
            <person name="Schackwitz W."/>
            <person name="Grimwood J."/>
            <person name="MohdZainudin N."/>
            <person name="Xue C."/>
            <person name="Wang R."/>
            <person name="Manning V.A."/>
            <person name="Dhillon B."/>
            <person name="Tu Z.J."/>
            <person name="Steffenson B.J."/>
            <person name="Salamov A."/>
            <person name="Sun H."/>
            <person name="Lowry S."/>
            <person name="LaButti K."/>
            <person name="Han J."/>
            <person name="Copeland A."/>
            <person name="Lindquist E."/>
            <person name="Barry K."/>
            <person name="Schmutz J."/>
            <person name="Baker S.E."/>
            <person name="Ciuffetti L.M."/>
            <person name="Grigoriev I.V."/>
            <person name="Zhong S."/>
            <person name="Turgeon B.G."/>
        </authorList>
    </citation>
    <scope>NUCLEOTIDE SEQUENCE [LARGE SCALE GENOMIC DNA]</scope>
    <source>
        <strain evidence="1 2">FI3</strain>
    </source>
</reference>
<sequence>MIIILFLFQSYITCKPKPCSIPQSFSFIEPCYKIADPFMREMIAAAPHE</sequence>
<evidence type="ECO:0000313" key="2">
    <source>
        <dbReference type="Proteomes" id="UP000054337"/>
    </source>
</evidence>
<evidence type="ECO:0000313" key="1">
    <source>
        <dbReference type="EMBL" id="EUN30663.1"/>
    </source>
</evidence>
<accession>W7EJ07</accession>
<dbReference type="HOGENOM" id="CLU_3142793_0_0_1"/>
<keyword evidence="2" id="KW-1185">Reference proteome</keyword>
<dbReference type="Proteomes" id="UP000054337">
    <property type="component" value="Unassembled WGS sequence"/>
</dbReference>
<proteinExistence type="predicted"/>
<protein>
    <submittedName>
        <fullName evidence="1">Uncharacterized protein</fullName>
    </submittedName>
</protein>
<dbReference type="GeneID" id="26259129"/>
<organism evidence="1 2">
    <name type="scientific">Bipolaris victoriae (strain FI3)</name>
    <name type="common">Victoria blight of oats agent</name>
    <name type="synonym">Cochliobolus victoriae</name>
    <dbReference type="NCBI Taxonomy" id="930091"/>
    <lineage>
        <taxon>Eukaryota</taxon>
        <taxon>Fungi</taxon>
        <taxon>Dikarya</taxon>
        <taxon>Ascomycota</taxon>
        <taxon>Pezizomycotina</taxon>
        <taxon>Dothideomycetes</taxon>
        <taxon>Pleosporomycetidae</taxon>
        <taxon>Pleosporales</taxon>
        <taxon>Pleosporineae</taxon>
        <taxon>Pleosporaceae</taxon>
        <taxon>Bipolaris</taxon>
    </lineage>
</organism>
<gene>
    <name evidence="1" type="ORF">COCVIDRAFT_90027</name>
</gene>